<evidence type="ECO:0000313" key="7">
    <source>
        <dbReference type="Proteomes" id="UP001652620"/>
    </source>
</evidence>
<evidence type="ECO:0000259" key="6">
    <source>
        <dbReference type="SMART" id="SM00198"/>
    </source>
</evidence>
<proteinExistence type="inferred from homology"/>
<dbReference type="InterPro" id="IPR014044">
    <property type="entry name" value="CAP_dom"/>
</dbReference>
<protein>
    <submittedName>
        <fullName evidence="8">Antigen 5 like allergen Cul n 1</fullName>
    </submittedName>
</protein>
<feature type="signal peptide" evidence="5">
    <location>
        <begin position="1"/>
        <end position="20"/>
    </location>
</feature>
<name>A0A6I9UY58_BACDO</name>
<gene>
    <name evidence="8" type="primary">LOC105224307</name>
</gene>
<dbReference type="Proteomes" id="UP001652620">
    <property type="component" value="Chromosome 4"/>
</dbReference>
<sequence>MELTFLLLVSFNVALQIVCAQDYCDSSYCGSRKHIACNNNGAFAASCQSPAMVTFTQAEKNSIVDAHNAKRNTVAGGKTALKTACRMATMQWDDELAKLAAFNVKQCQMKHDSCRNTKTFKHSGQNLARRSFNSSPNITQLSLLSVDAWYNEIKDTKMEYMNAYPSSYKGPAIGHFTVMVADRNIRVGCAASTYGVSGHRYTAFLFACNYATTNMVNFPIYKSCSVAASQCTTGKNPSYTSLCSASEKYDVNKFV</sequence>
<evidence type="ECO:0000313" key="8">
    <source>
        <dbReference type="RefSeq" id="XP_011200657.2"/>
    </source>
</evidence>
<dbReference type="PIRSF" id="PIRSF038921">
    <property type="entry name" value="P14a"/>
    <property type="match status" value="1"/>
</dbReference>
<dbReference type="InterPro" id="IPR034763">
    <property type="entry name" value="P14a_insect"/>
</dbReference>
<evidence type="ECO:0000256" key="2">
    <source>
        <dbReference type="ARBA" id="ARBA00009923"/>
    </source>
</evidence>
<dbReference type="InterPro" id="IPR001283">
    <property type="entry name" value="CRISP-related"/>
</dbReference>
<feature type="chain" id="PRO_5046455665" evidence="5">
    <location>
        <begin position="21"/>
        <end position="255"/>
    </location>
</feature>
<dbReference type="GO" id="GO:0005576">
    <property type="term" value="C:extracellular region"/>
    <property type="evidence" value="ECO:0007669"/>
    <property type="project" value="UniProtKB-SubCell"/>
</dbReference>
<dbReference type="AlphaFoldDB" id="A0A6I9UY58"/>
<dbReference type="CDD" id="cd05380">
    <property type="entry name" value="CAP_euk"/>
    <property type="match status" value="1"/>
</dbReference>
<dbReference type="RefSeq" id="XP_011200657.2">
    <property type="nucleotide sequence ID" value="XM_011202355.3"/>
</dbReference>
<dbReference type="InParanoid" id="A0A6I9UY58"/>
<keyword evidence="3" id="KW-0964">Secreted</keyword>
<comment type="similarity">
    <text evidence="2">Belongs to the CRISP family.</text>
</comment>
<organism evidence="7 8">
    <name type="scientific">Bactrocera dorsalis</name>
    <name type="common">Oriental fruit fly</name>
    <name type="synonym">Dacus dorsalis</name>
    <dbReference type="NCBI Taxonomy" id="27457"/>
    <lineage>
        <taxon>Eukaryota</taxon>
        <taxon>Metazoa</taxon>
        <taxon>Ecdysozoa</taxon>
        <taxon>Arthropoda</taxon>
        <taxon>Hexapoda</taxon>
        <taxon>Insecta</taxon>
        <taxon>Pterygota</taxon>
        <taxon>Neoptera</taxon>
        <taxon>Endopterygota</taxon>
        <taxon>Diptera</taxon>
        <taxon>Brachycera</taxon>
        <taxon>Muscomorpha</taxon>
        <taxon>Tephritoidea</taxon>
        <taxon>Tephritidae</taxon>
        <taxon>Bactrocera</taxon>
        <taxon>Bactrocera</taxon>
    </lineage>
</organism>
<dbReference type="InterPro" id="IPR035940">
    <property type="entry name" value="CAP_sf"/>
</dbReference>
<keyword evidence="4 5" id="KW-0732">Signal</keyword>
<reference evidence="8" key="1">
    <citation type="submission" date="2025-08" db="UniProtKB">
        <authorList>
            <consortium name="RefSeq"/>
        </authorList>
    </citation>
    <scope>IDENTIFICATION</scope>
    <source>
        <tissue evidence="8">Adult</tissue>
    </source>
</reference>
<dbReference type="Gene3D" id="3.40.33.10">
    <property type="entry name" value="CAP"/>
    <property type="match status" value="1"/>
</dbReference>
<evidence type="ECO:0000256" key="4">
    <source>
        <dbReference type="ARBA" id="ARBA00022729"/>
    </source>
</evidence>
<dbReference type="PANTHER" id="PTHR10334">
    <property type="entry name" value="CYSTEINE-RICH SECRETORY PROTEIN-RELATED"/>
    <property type="match status" value="1"/>
</dbReference>
<keyword evidence="7" id="KW-1185">Reference proteome</keyword>
<dbReference type="FunCoup" id="A0A6I9UY58">
    <property type="interactions" value="47"/>
</dbReference>
<dbReference type="OrthoDB" id="414826at2759"/>
<evidence type="ECO:0000256" key="5">
    <source>
        <dbReference type="SAM" id="SignalP"/>
    </source>
</evidence>
<dbReference type="SMART" id="SM00198">
    <property type="entry name" value="SCP"/>
    <property type="match status" value="1"/>
</dbReference>
<dbReference type="SUPFAM" id="SSF55797">
    <property type="entry name" value="PR-1-like"/>
    <property type="match status" value="1"/>
</dbReference>
<accession>A0A6I9UY58</accession>
<dbReference type="KEGG" id="bdr:105224307"/>
<comment type="subcellular location">
    <subcellularLocation>
        <location evidence="1">Secreted</location>
    </subcellularLocation>
</comment>
<dbReference type="GeneID" id="105224307"/>
<dbReference type="Pfam" id="PF00188">
    <property type="entry name" value="CAP"/>
    <property type="match status" value="1"/>
</dbReference>
<evidence type="ECO:0000256" key="3">
    <source>
        <dbReference type="ARBA" id="ARBA00022525"/>
    </source>
</evidence>
<evidence type="ECO:0000256" key="1">
    <source>
        <dbReference type="ARBA" id="ARBA00004613"/>
    </source>
</evidence>
<feature type="domain" description="SCP" evidence="6">
    <location>
        <begin position="58"/>
        <end position="217"/>
    </location>
</feature>